<evidence type="ECO:0000313" key="4">
    <source>
        <dbReference type="Proteomes" id="UP000319578"/>
    </source>
</evidence>
<comment type="caution">
    <text evidence="2">The sequence shown here is derived from an EMBL/GenBank/DDBJ whole genome shotgun (WGS) entry which is preliminary data.</text>
</comment>
<keyword evidence="4" id="KW-1185">Reference proteome</keyword>
<dbReference type="AlphaFoldDB" id="A0A0K9YXV7"/>
<name>A0A0K9YXV7_9BACL</name>
<proteinExistence type="predicted"/>
<accession>A0A0K9YXV7</accession>
<dbReference type="EMBL" id="LGIQ01000005">
    <property type="protein sequence ID" value="KNB73539.1"/>
    <property type="molecule type" value="Genomic_DNA"/>
</dbReference>
<dbReference type="OrthoDB" id="2916816at2"/>
<gene>
    <name evidence="2" type="ORF">ADS79_06225</name>
    <name evidence="1" type="ORF">BRE01_33480</name>
</gene>
<dbReference type="RefSeq" id="WP_049737543.1">
    <property type="nucleotide sequence ID" value="NZ_BJON01000013.1"/>
</dbReference>
<reference evidence="2" key="2">
    <citation type="submission" date="2015-07" db="EMBL/GenBank/DDBJ databases">
        <title>MeaNS - Measles Nucleotide Surveillance Program.</title>
        <authorList>
            <person name="Tran T."/>
            <person name="Druce J."/>
        </authorList>
    </citation>
    <scope>NUCLEOTIDE SEQUENCE</scope>
    <source>
        <strain evidence="2">DSM 9887</strain>
    </source>
</reference>
<evidence type="ECO:0000313" key="1">
    <source>
        <dbReference type="EMBL" id="GED69646.1"/>
    </source>
</evidence>
<organism evidence="2 3">
    <name type="scientific">Brevibacillus reuszeri</name>
    <dbReference type="NCBI Taxonomy" id="54915"/>
    <lineage>
        <taxon>Bacteria</taxon>
        <taxon>Bacillati</taxon>
        <taxon>Bacillota</taxon>
        <taxon>Bacilli</taxon>
        <taxon>Bacillales</taxon>
        <taxon>Paenibacillaceae</taxon>
        <taxon>Brevibacillus</taxon>
    </lineage>
</organism>
<protein>
    <submittedName>
        <fullName evidence="2">Uncharacterized protein</fullName>
    </submittedName>
</protein>
<dbReference type="Proteomes" id="UP000319578">
    <property type="component" value="Unassembled WGS sequence"/>
</dbReference>
<reference evidence="1 4" key="3">
    <citation type="submission" date="2019-06" db="EMBL/GenBank/DDBJ databases">
        <title>Whole genome shotgun sequence of Brevibacillus reuszeri NBRC 15719.</title>
        <authorList>
            <person name="Hosoyama A."/>
            <person name="Uohara A."/>
            <person name="Ohji S."/>
            <person name="Ichikawa N."/>
        </authorList>
    </citation>
    <scope>NUCLEOTIDE SEQUENCE [LARGE SCALE GENOMIC DNA]</scope>
    <source>
        <strain evidence="1 4">NBRC 15719</strain>
    </source>
</reference>
<evidence type="ECO:0000313" key="2">
    <source>
        <dbReference type="EMBL" id="KNB73539.1"/>
    </source>
</evidence>
<sequence>MLSQTQQATESISIASNQLINALTLHKKKPYLPIWGELFHALREIAKFGRQRQENLLVYHVDPSGSLWYRYKEDLFLVDLPDHSITISLSHEQLIDALMKGSFAPSTVHK</sequence>
<evidence type="ECO:0000313" key="3">
    <source>
        <dbReference type="Proteomes" id="UP000036834"/>
    </source>
</evidence>
<reference evidence="3" key="1">
    <citation type="submission" date="2015-07" db="EMBL/GenBank/DDBJ databases">
        <title>Genome sequencing project for genomic taxonomy and phylogenomics of Bacillus-like bacteria.</title>
        <authorList>
            <person name="Liu B."/>
            <person name="Wang J."/>
            <person name="Zhu Y."/>
            <person name="Liu G."/>
            <person name="Chen Q."/>
            <person name="Chen Z."/>
            <person name="Lan J."/>
            <person name="Che J."/>
            <person name="Ge C."/>
            <person name="Shi H."/>
            <person name="Pan Z."/>
            <person name="Liu X."/>
        </authorList>
    </citation>
    <scope>NUCLEOTIDE SEQUENCE [LARGE SCALE GENOMIC DNA]</scope>
    <source>
        <strain evidence="3">DSM 9887</strain>
    </source>
</reference>
<dbReference type="Proteomes" id="UP000036834">
    <property type="component" value="Unassembled WGS sequence"/>
</dbReference>
<dbReference type="PATRIC" id="fig|54915.3.peg.6665"/>
<dbReference type="STRING" id="54915.ADS79_06225"/>
<dbReference type="EMBL" id="BJON01000013">
    <property type="protein sequence ID" value="GED69646.1"/>
    <property type="molecule type" value="Genomic_DNA"/>
</dbReference>